<comment type="caution">
    <text evidence="1">The sequence shown here is derived from an EMBL/GenBank/DDBJ whole genome shotgun (WGS) entry which is preliminary data.</text>
</comment>
<evidence type="ECO:0000313" key="1">
    <source>
        <dbReference type="EMBL" id="EEX71982.1"/>
    </source>
</evidence>
<organism evidence="1 2">
    <name type="scientific">Alloprevotella tannerae ATCC 51259</name>
    <dbReference type="NCBI Taxonomy" id="626522"/>
    <lineage>
        <taxon>Bacteria</taxon>
        <taxon>Pseudomonadati</taxon>
        <taxon>Bacteroidota</taxon>
        <taxon>Bacteroidia</taxon>
        <taxon>Bacteroidales</taxon>
        <taxon>Prevotellaceae</taxon>
        <taxon>Alloprevotella</taxon>
    </lineage>
</organism>
<sequence length="40" mass="4499">MLTLTIKKVCARDEKPKKLVRGLILYDVLGLVISESVIKN</sequence>
<proteinExistence type="predicted"/>
<evidence type="ECO:0000313" key="2">
    <source>
        <dbReference type="Proteomes" id="UP000003460"/>
    </source>
</evidence>
<protein>
    <submittedName>
        <fullName evidence="1">Uncharacterized protein</fullName>
    </submittedName>
</protein>
<keyword evidence="2" id="KW-1185">Reference proteome</keyword>
<dbReference type="HOGENOM" id="CLU_3294567_0_0_10"/>
<dbReference type="AlphaFoldDB" id="C9LH24"/>
<accession>C9LH24</accession>
<name>C9LH24_9BACT</name>
<dbReference type="Proteomes" id="UP000003460">
    <property type="component" value="Unassembled WGS sequence"/>
</dbReference>
<dbReference type="STRING" id="626522.GCWU000325_01525"/>
<reference evidence="1" key="1">
    <citation type="submission" date="2009-09" db="EMBL/GenBank/DDBJ databases">
        <authorList>
            <person name="Weinstock G."/>
            <person name="Sodergren E."/>
            <person name="Clifton S."/>
            <person name="Fulton L."/>
            <person name="Fulton B."/>
            <person name="Courtney L."/>
            <person name="Fronick C."/>
            <person name="Harrison M."/>
            <person name="Strong C."/>
            <person name="Farmer C."/>
            <person name="Delahaunty K."/>
            <person name="Markovic C."/>
            <person name="Hall O."/>
            <person name="Minx P."/>
            <person name="Tomlinson C."/>
            <person name="Mitreva M."/>
            <person name="Nelson J."/>
            <person name="Hou S."/>
            <person name="Wollam A."/>
            <person name="Pepin K.H."/>
            <person name="Johnson M."/>
            <person name="Bhonagiri V."/>
            <person name="Nash W.E."/>
            <person name="Warren W."/>
            <person name="Chinwalla A."/>
            <person name="Mardis E.R."/>
            <person name="Wilson R.K."/>
        </authorList>
    </citation>
    <scope>NUCLEOTIDE SEQUENCE [LARGE SCALE GENOMIC DNA]</scope>
    <source>
        <strain evidence="1">ATCC 51259</strain>
    </source>
</reference>
<gene>
    <name evidence="1" type="ORF">GCWU000325_01525</name>
</gene>
<dbReference type="EMBL" id="ACIJ02000018">
    <property type="protein sequence ID" value="EEX71982.1"/>
    <property type="molecule type" value="Genomic_DNA"/>
</dbReference>